<organism evidence="2 3">
    <name type="scientific">Henosepilachna vigintioctopunctata</name>
    <dbReference type="NCBI Taxonomy" id="420089"/>
    <lineage>
        <taxon>Eukaryota</taxon>
        <taxon>Metazoa</taxon>
        <taxon>Ecdysozoa</taxon>
        <taxon>Arthropoda</taxon>
        <taxon>Hexapoda</taxon>
        <taxon>Insecta</taxon>
        <taxon>Pterygota</taxon>
        <taxon>Neoptera</taxon>
        <taxon>Endopterygota</taxon>
        <taxon>Coleoptera</taxon>
        <taxon>Polyphaga</taxon>
        <taxon>Cucujiformia</taxon>
        <taxon>Coccinelloidea</taxon>
        <taxon>Coccinellidae</taxon>
        <taxon>Epilachninae</taxon>
        <taxon>Epilachnini</taxon>
        <taxon>Henosepilachna</taxon>
    </lineage>
</organism>
<reference evidence="2 3" key="1">
    <citation type="submission" date="2023-03" db="EMBL/GenBank/DDBJ databases">
        <title>Genome insight into feeding habits of ladybird beetles.</title>
        <authorList>
            <person name="Li H.-S."/>
            <person name="Huang Y.-H."/>
            <person name="Pang H."/>
        </authorList>
    </citation>
    <scope>NUCLEOTIDE SEQUENCE [LARGE SCALE GENOMIC DNA]</scope>
    <source>
        <strain evidence="2">SYSU_2023b</strain>
        <tissue evidence="2">Whole body</tissue>
    </source>
</reference>
<evidence type="ECO:0000313" key="2">
    <source>
        <dbReference type="EMBL" id="KAK9886328.1"/>
    </source>
</evidence>
<accession>A0AAW1UU12</accession>
<keyword evidence="3" id="KW-1185">Reference proteome</keyword>
<feature type="region of interest" description="Disordered" evidence="1">
    <location>
        <begin position="62"/>
        <end position="110"/>
    </location>
</feature>
<dbReference type="Proteomes" id="UP001431783">
    <property type="component" value="Unassembled WGS sequence"/>
</dbReference>
<gene>
    <name evidence="2" type="ORF">WA026_015840</name>
</gene>
<evidence type="ECO:0000313" key="3">
    <source>
        <dbReference type="Proteomes" id="UP001431783"/>
    </source>
</evidence>
<comment type="caution">
    <text evidence="2">The sequence shown here is derived from an EMBL/GenBank/DDBJ whole genome shotgun (WGS) entry which is preliminary data.</text>
</comment>
<dbReference type="AlphaFoldDB" id="A0AAW1UU12"/>
<protein>
    <submittedName>
        <fullName evidence="2">Uncharacterized protein</fullName>
    </submittedName>
</protein>
<evidence type="ECO:0000256" key="1">
    <source>
        <dbReference type="SAM" id="MobiDB-lite"/>
    </source>
</evidence>
<sequence length="233" mass="26609">MWICDSCEISNALKKNDNKLILMEKEIECLKRELSISKKLALEGLEITGLTPLEHKVDHSQYQDTISQQKPNGGESWIGDNNTITNLEGTGNSSRRSNRDRKNINKNTDNTKKIESKQIFDLHTVSAAIKDVQIHKKIKEVQPTNKNKYERKKIDRHCKRSVIVGQNLKNSAVRGIPKHVSLHVTRLEPNTKPEDLKALLISNFPEVIVELHNFNLNILNCTHLAKLPLKRTI</sequence>
<dbReference type="EMBL" id="JARQZJ010000099">
    <property type="protein sequence ID" value="KAK9886328.1"/>
    <property type="molecule type" value="Genomic_DNA"/>
</dbReference>
<proteinExistence type="predicted"/>
<feature type="compositionally biased region" description="Polar residues" evidence="1">
    <location>
        <begin position="79"/>
        <end position="91"/>
    </location>
</feature>
<feature type="compositionally biased region" description="Polar residues" evidence="1">
    <location>
        <begin position="62"/>
        <end position="71"/>
    </location>
</feature>
<name>A0AAW1UU12_9CUCU</name>